<comment type="similarity">
    <text evidence="1">Belongs to the AAA ATPase family.</text>
</comment>
<evidence type="ECO:0000256" key="2">
    <source>
        <dbReference type="ARBA" id="ARBA00022741"/>
    </source>
</evidence>
<accession>A0ABS0J7N4</accession>
<dbReference type="Proteomes" id="UP001194469">
    <property type="component" value="Unassembled WGS sequence"/>
</dbReference>
<evidence type="ECO:0000259" key="4">
    <source>
        <dbReference type="SMART" id="SM00382"/>
    </source>
</evidence>
<feature type="domain" description="AAA+ ATPase" evidence="4">
    <location>
        <begin position="120"/>
        <end position="252"/>
    </location>
</feature>
<evidence type="ECO:0000313" key="5">
    <source>
        <dbReference type="EMBL" id="MBG3878471.1"/>
    </source>
</evidence>
<dbReference type="InterPro" id="IPR050221">
    <property type="entry name" value="26S_Proteasome_ATPase"/>
</dbReference>
<gene>
    <name evidence="5" type="ORF">FVW20_16000</name>
</gene>
<protein>
    <submittedName>
        <fullName evidence="5">ATP-binding protein</fullName>
    </submittedName>
</protein>
<dbReference type="GO" id="GO:0005524">
    <property type="term" value="F:ATP binding"/>
    <property type="evidence" value="ECO:0007669"/>
    <property type="project" value="UniProtKB-KW"/>
</dbReference>
<organism evidence="5 6">
    <name type="scientific">Nitratidesulfovibrio oxamicus</name>
    <dbReference type="NCBI Taxonomy" id="32016"/>
    <lineage>
        <taxon>Bacteria</taxon>
        <taxon>Pseudomonadati</taxon>
        <taxon>Thermodesulfobacteriota</taxon>
        <taxon>Desulfovibrionia</taxon>
        <taxon>Desulfovibrionales</taxon>
        <taxon>Desulfovibrionaceae</taxon>
        <taxon>Nitratidesulfovibrio</taxon>
    </lineage>
</organism>
<dbReference type="SMART" id="SM00382">
    <property type="entry name" value="AAA"/>
    <property type="match status" value="1"/>
</dbReference>
<dbReference type="PANTHER" id="PTHR23073">
    <property type="entry name" value="26S PROTEASOME REGULATORY SUBUNIT"/>
    <property type="match status" value="1"/>
</dbReference>
<evidence type="ECO:0000256" key="1">
    <source>
        <dbReference type="ARBA" id="ARBA00006914"/>
    </source>
</evidence>
<dbReference type="InterPro" id="IPR003593">
    <property type="entry name" value="AAA+_ATPase"/>
</dbReference>
<dbReference type="SUPFAM" id="SSF52540">
    <property type="entry name" value="P-loop containing nucleoside triphosphate hydrolases"/>
    <property type="match status" value="1"/>
</dbReference>
<dbReference type="Gene3D" id="1.10.8.60">
    <property type="match status" value="1"/>
</dbReference>
<keyword evidence="2" id="KW-0547">Nucleotide-binding</keyword>
<dbReference type="InterPro" id="IPR003959">
    <property type="entry name" value="ATPase_AAA_core"/>
</dbReference>
<dbReference type="InterPro" id="IPR027417">
    <property type="entry name" value="P-loop_NTPase"/>
</dbReference>
<dbReference type="CDD" id="cd19481">
    <property type="entry name" value="RecA-like_protease"/>
    <property type="match status" value="1"/>
</dbReference>
<evidence type="ECO:0000256" key="3">
    <source>
        <dbReference type="ARBA" id="ARBA00022840"/>
    </source>
</evidence>
<dbReference type="EMBL" id="VRYY01000592">
    <property type="protein sequence ID" value="MBG3878471.1"/>
    <property type="molecule type" value="Genomic_DNA"/>
</dbReference>
<dbReference type="Pfam" id="PF00004">
    <property type="entry name" value="AAA"/>
    <property type="match status" value="1"/>
</dbReference>
<keyword evidence="3 5" id="KW-0067">ATP-binding</keyword>
<name>A0ABS0J7N4_9BACT</name>
<reference evidence="5 6" key="1">
    <citation type="submission" date="2019-08" db="EMBL/GenBank/DDBJ databases">
        <authorList>
            <person name="Luo N."/>
        </authorList>
    </citation>
    <scope>NUCLEOTIDE SEQUENCE [LARGE SCALE GENOMIC DNA]</scope>
    <source>
        <strain evidence="5 6">NCIMB 9442</strain>
    </source>
</reference>
<dbReference type="RefSeq" id="WP_116306298.1">
    <property type="nucleotide sequence ID" value="NZ_VRYY01000592.1"/>
</dbReference>
<evidence type="ECO:0000313" key="6">
    <source>
        <dbReference type="Proteomes" id="UP001194469"/>
    </source>
</evidence>
<dbReference type="Gene3D" id="3.40.50.300">
    <property type="entry name" value="P-loop containing nucleotide triphosphate hydrolases"/>
    <property type="match status" value="1"/>
</dbReference>
<comment type="caution">
    <text evidence="5">The sequence shown here is derived from an EMBL/GenBank/DDBJ whole genome shotgun (WGS) entry which is preliminary data.</text>
</comment>
<sequence>MQHVTELLEELTAMASRRNDREALTVIRKKFKRIHAENPDLAVRLSRIISTTGGTGATRSFQKLGHELRDQDSGLELIQRFEVPKDFECPILPAKTKDEISRFVLERQNAHLLKANGVLPPSSLALMGRPGTGKTSLSMWLASQLELPLLSLNLAAVITSYLGQTGHNIKKALDAAKSERCILLLDEFDALGAQRNSDNDVGEMKRVVTVLLQEIENWPDDSIIIAATNMPESIDHAFKRRFSKWIEIPLPDTDVRQKILQKYISNNKISPTLTHLIAEILESSSGADIKEYARRSKARAIVDNIRIEEAMMSEIAAEIDFNEFSETAKRSFVTAARSSNPRFFTLRKLAEIIGVSHTTISRIAKSTE</sequence>
<proteinExistence type="inferred from homology"/>
<keyword evidence="6" id="KW-1185">Reference proteome</keyword>